<evidence type="ECO:0000256" key="1">
    <source>
        <dbReference type="ARBA" id="ARBA00000677"/>
    </source>
</evidence>
<dbReference type="CDD" id="cd06530">
    <property type="entry name" value="S26_SPase_I"/>
    <property type="match status" value="1"/>
</dbReference>
<dbReference type="InterPro" id="IPR019533">
    <property type="entry name" value="Peptidase_S26"/>
</dbReference>
<dbReference type="InterPro" id="IPR019758">
    <property type="entry name" value="Pept_S26A_signal_pept_1_CS"/>
</dbReference>
<accession>A0A2N5ZI50</accession>
<evidence type="ECO:0000256" key="2">
    <source>
        <dbReference type="ARBA" id="ARBA00009370"/>
    </source>
</evidence>
<feature type="active site" evidence="5">
    <location>
        <position position="111"/>
    </location>
</feature>
<dbReference type="EC" id="3.4.21.89" evidence="3 6"/>
<keyword evidence="6" id="KW-1133">Transmembrane helix</keyword>
<dbReference type="PRINTS" id="PR00727">
    <property type="entry name" value="LEADERPTASE"/>
</dbReference>
<dbReference type="PANTHER" id="PTHR43390">
    <property type="entry name" value="SIGNAL PEPTIDASE I"/>
    <property type="match status" value="1"/>
</dbReference>
<comment type="subcellular location">
    <subcellularLocation>
        <location evidence="6">Membrane</location>
        <topology evidence="6">Single-pass type II membrane protein</topology>
    </subcellularLocation>
</comment>
<dbReference type="NCBIfam" id="TIGR02227">
    <property type="entry name" value="sigpep_I_bact"/>
    <property type="match status" value="1"/>
</dbReference>
<keyword evidence="6" id="KW-0472">Membrane</keyword>
<keyword evidence="4 6" id="KW-0378">Hydrolase</keyword>
<dbReference type="PROSITE" id="PS00760">
    <property type="entry name" value="SPASE_I_2"/>
    <property type="match status" value="1"/>
</dbReference>
<dbReference type="Pfam" id="PF10502">
    <property type="entry name" value="Peptidase_S26"/>
    <property type="match status" value="1"/>
</dbReference>
<dbReference type="AlphaFoldDB" id="A0A2N5ZI50"/>
<gene>
    <name evidence="8" type="primary">lepB</name>
    <name evidence="8" type="ORF">C0601_04945</name>
</gene>
<organism evidence="8 9">
    <name type="scientific">Muiribacterium halophilum</name>
    <dbReference type="NCBI Taxonomy" id="2053465"/>
    <lineage>
        <taxon>Bacteria</taxon>
        <taxon>Candidatus Muiribacteriota</taxon>
        <taxon>Candidatus Muiribacteriia</taxon>
        <taxon>Candidatus Muiribacteriales</taxon>
        <taxon>Candidatus Muiribacteriaceae</taxon>
        <taxon>Candidatus Muiribacterium</taxon>
    </lineage>
</organism>
<comment type="similarity">
    <text evidence="2 6">Belongs to the peptidase S26 family.</text>
</comment>
<reference evidence="8 9" key="1">
    <citation type="submission" date="2017-11" db="EMBL/GenBank/DDBJ databases">
        <title>Genome-resolved metagenomics identifies genetic mobility, metabolic interactions, and unexpected diversity in perchlorate-reducing communities.</title>
        <authorList>
            <person name="Barnum T.P."/>
            <person name="Figueroa I.A."/>
            <person name="Carlstrom C.I."/>
            <person name="Lucas L.N."/>
            <person name="Engelbrektson A.L."/>
            <person name="Coates J.D."/>
        </authorList>
    </citation>
    <scope>NUCLEOTIDE SEQUENCE [LARGE SCALE GENOMIC DNA]</scope>
    <source>
        <strain evidence="8">BM706</strain>
    </source>
</reference>
<evidence type="ECO:0000256" key="4">
    <source>
        <dbReference type="ARBA" id="ARBA00022801"/>
    </source>
</evidence>
<dbReference type="GO" id="GO:0006465">
    <property type="term" value="P:signal peptide processing"/>
    <property type="evidence" value="ECO:0007669"/>
    <property type="project" value="InterPro"/>
</dbReference>
<evidence type="ECO:0000256" key="6">
    <source>
        <dbReference type="RuleBase" id="RU362042"/>
    </source>
</evidence>
<dbReference type="Gene3D" id="2.10.109.10">
    <property type="entry name" value="Umud Fragment, subunit A"/>
    <property type="match status" value="1"/>
</dbReference>
<dbReference type="PROSITE" id="PS00761">
    <property type="entry name" value="SPASE_I_3"/>
    <property type="match status" value="1"/>
</dbReference>
<dbReference type="PANTHER" id="PTHR43390:SF1">
    <property type="entry name" value="CHLOROPLAST PROCESSING PEPTIDASE"/>
    <property type="match status" value="1"/>
</dbReference>
<dbReference type="EMBL" id="PKTG01000064">
    <property type="protein sequence ID" value="PLX18368.1"/>
    <property type="molecule type" value="Genomic_DNA"/>
</dbReference>
<dbReference type="GO" id="GO:0016020">
    <property type="term" value="C:membrane"/>
    <property type="evidence" value="ECO:0007669"/>
    <property type="project" value="UniProtKB-SubCell"/>
</dbReference>
<keyword evidence="6" id="KW-0812">Transmembrane</keyword>
<dbReference type="GO" id="GO:0009003">
    <property type="term" value="F:signal peptidase activity"/>
    <property type="evidence" value="ECO:0007669"/>
    <property type="project" value="UniProtKB-EC"/>
</dbReference>
<evidence type="ECO:0000256" key="5">
    <source>
        <dbReference type="PIRSR" id="PIRSR600223-1"/>
    </source>
</evidence>
<evidence type="ECO:0000259" key="7">
    <source>
        <dbReference type="Pfam" id="PF10502"/>
    </source>
</evidence>
<proteinExistence type="inferred from homology"/>
<evidence type="ECO:0000313" key="9">
    <source>
        <dbReference type="Proteomes" id="UP000234857"/>
    </source>
</evidence>
<feature type="active site" evidence="5">
    <location>
        <position position="68"/>
    </location>
</feature>
<dbReference type="InterPro" id="IPR036286">
    <property type="entry name" value="LexA/Signal_pep-like_sf"/>
</dbReference>
<keyword evidence="6" id="KW-0645">Protease</keyword>
<protein>
    <recommendedName>
        <fullName evidence="3 6">Signal peptidase I</fullName>
        <ecNumber evidence="3 6">3.4.21.89</ecNumber>
    </recommendedName>
</protein>
<sequence>MFQLLSNPTKFLRKLFYRFFFRIFSSFKNREKLARFMADNLETLLIAFLLAMFIRSYIIATFYIPSESMEDTLLVGDRLIGTRFDFLFRHPKKGEIVIFVYPVNPKIRLIKRMIGYPGDLIMVRDGILYINGQRQDEPYIKEKMSGWGKNFGPVRVPEDHYFVMGDNRNNSNDSRFWNLKGTMPFAGFWKDPDNVGFLPAENIESRPILRFWPINRFGVVQ</sequence>
<name>A0A2N5ZI50_MUIH1</name>
<dbReference type="InterPro" id="IPR000223">
    <property type="entry name" value="Pept_S26A_signal_pept_1"/>
</dbReference>
<evidence type="ECO:0000256" key="3">
    <source>
        <dbReference type="ARBA" id="ARBA00013208"/>
    </source>
</evidence>
<dbReference type="SUPFAM" id="SSF51306">
    <property type="entry name" value="LexA/Signal peptidase"/>
    <property type="match status" value="1"/>
</dbReference>
<feature type="transmembrane region" description="Helical" evidence="6">
    <location>
        <begin position="44"/>
        <end position="64"/>
    </location>
</feature>
<comment type="catalytic activity">
    <reaction evidence="1 6">
        <text>Cleavage of hydrophobic, N-terminal signal or leader sequences from secreted and periplasmic proteins.</text>
        <dbReference type="EC" id="3.4.21.89"/>
    </reaction>
</comment>
<feature type="domain" description="Peptidase S26" evidence="7">
    <location>
        <begin position="40"/>
        <end position="212"/>
    </location>
</feature>
<dbReference type="Proteomes" id="UP000234857">
    <property type="component" value="Unassembled WGS sequence"/>
</dbReference>
<evidence type="ECO:0000313" key="8">
    <source>
        <dbReference type="EMBL" id="PLX18368.1"/>
    </source>
</evidence>
<dbReference type="GO" id="GO:0004252">
    <property type="term" value="F:serine-type endopeptidase activity"/>
    <property type="evidence" value="ECO:0007669"/>
    <property type="project" value="InterPro"/>
</dbReference>
<dbReference type="InterPro" id="IPR019757">
    <property type="entry name" value="Pept_S26A_signal_pept_1_Lys-AS"/>
</dbReference>
<comment type="caution">
    <text evidence="8">The sequence shown here is derived from an EMBL/GenBank/DDBJ whole genome shotgun (WGS) entry which is preliminary data.</text>
</comment>